<evidence type="ECO:0000313" key="2">
    <source>
        <dbReference type="Proteomes" id="UP001162501"/>
    </source>
</evidence>
<accession>A0ACB0EGU4</accession>
<sequence>MRRHAPRVIRKVSPSSKAPGGAPSSHPPAPYLANLSRGPRASTPASAPNSAKRRCGHRAVCASSLWDPGVRSSYSTESLVAPPPQTPPARRRATPNGSPGTAARPRDLAKAPPPGLPAAVVLSGERLPGCNLESRISLF</sequence>
<evidence type="ECO:0000313" key="1">
    <source>
        <dbReference type="EMBL" id="CAI9699464.1"/>
    </source>
</evidence>
<dbReference type="EMBL" id="OX596086">
    <property type="protein sequence ID" value="CAI9699464.1"/>
    <property type="molecule type" value="Genomic_DNA"/>
</dbReference>
<organism evidence="1 2">
    <name type="scientific">Rangifer tarandus platyrhynchus</name>
    <name type="common">Svalbard reindeer</name>
    <dbReference type="NCBI Taxonomy" id="3082113"/>
    <lineage>
        <taxon>Eukaryota</taxon>
        <taxon>Metazoa</taxon>
        <taxon>Chordata</taxon>
        <taxon>Craniata</taxon>
        <taxon>Vertebrata</taxon>
        <taxon>Euteleostomi</taxon>
        <taxon>Mammalia</taxon>
        <taxon>Eutheria</taxon>
        <taxon>Laurasiatheria</taxon>
        <taxon>Artiodactyla</taxon>
        <taxon>Ruminantia</taxon>
        <taxon>Pecora</taxon>
        <taxon>Cervidae</taxon>
        <taxon>Odocoileinae</taxon>
        <taxon>Rangifer</taxon>
    </lineage>
</organism>
<dbReference type="Proteomes" id="UP001162501">
    <property type="component" value="Chromosome 2"/>
</dbReference>
<protein>
    <submittedName>
        <fullName evidence="1">Uncharacterized protein</fullName>
    </submittedName>
</protein>
<gene>
    <name evidence="1" type="ORF">MRATA1EN3_LOCUS10677</name>
</gene>
<reference evidence="1" key="1">
    <citation type="submission" date="2023-05" db="EMBL/GenBank/DDBJ databases">
        <authorList>
            <consortium name="ELIXIR-Norway"/>
        </authorList>
    </citation>
    <scope>NUCLEOTIDE SEQUENCE</scope>
</reference>
<name>A0ACB0EGU4_RANTA</name>
<proteinExistence type="predicted"/>